<dbReference type="AlphaFoldDB" id="A0A176VIA3"/>
<sequence length="207" mass="23338">MGSGGDVVLQIRMTNPPPKELHAAVLELHGNHRSKIRNRMTNHFVPMYVYGFLCVGETGYDYHFRSLGMAHRIFRDLSLDAPNYCYPPPPPPGYSGCARNVAHGSPIGGDVVLRIRMTNPPPEELHAAVLELHSNLRSEIRNRMTDHFVPMYVSGFLCVGKTGYDSHFRSLGMDHRIFRDLSLDTLNTPLQKYDKCPLLHGCLIINL</sequence>
<proteinExistence type="predicted"/>
<organism evidence="1 2">
    <name type="scientific">Marchantia polymorpha subsp. ruderalis</name>
    <dbReference type="NCBI Taxonomy" id="1480154"/>
    <lineage>
        <taxon>Eukaryota</taxon>
        <taxon>Viridiplantae</taxon>
        <taxon>Streptophyta</taxon>
        <taxon>Embryophyta</taxon>
        <taxon>Marchantiophyta</taxon>
        <taxon>Marchantiopsida</taxon>
        <taxon>Marchantiidae</taxon>
        <taxon>Marchantiales</taxon>
        <taxon>Marchantiaceae</taxon>
        <taxon>Marchantia</taxon>
    </lineage>
</organism>
<reference evidence="1" key="1">
    <citation type="submission" date="2016-03" db="EMBL/GenBank/DDBJ databases">
        <title>Mechanisms controlling the formation of the plant cell surface in tip-growing cells are functionally conserved among land plants.</title>
        <authorList>
            <person name="Honkanen S."/>
            <person name="Jones V.A."/>
            <person name="Morieri G."/>
            <person name="Champion C."/>
            <person name="Hetherington A.J."/>
            <person name="Kelly S."/>
            <person name="Saint-Marcoux D."/>
            <person name="Proust H."/>
            <person name="Prescott H."/>
            <person name="Dolan L."/>
        </authorList>
    </citation>
    <scope>NUCLEOTIDE SEQUENCE [LARGE SCALE GENOMIC DNA]</scope>
    <source>
        <tissue evidence="1">Whole gametophyte</tissue>
    </source>
</reference>
<gene>
    <name evidence="1" type="ORF">AXG93_154s1620</name>
</gene>
<evidence type="ECO:0000313" key="1">
    <source>
        <dbReference type="EMBL" id="OAE20688.1"/>
    </source>
</evidence>
<dbReference type="Proteomes" id="UP000077202">
    <property type="component" value="Unassembled WGS sequence"/>
</dbReference>
<name>A0A176VIA3_MARPO</name>
<accession>A0A176VIA3</accession>
<protein>
    <submittedName>
        <fullName evidence="1">Uncharacterized protein</fullName>
    </submittedName>
</protein>
<comment type="caution">
    <text evidence="1">The sequence shown here is derived from an EMBL/GenBank/DDBJ whole genome shotgun (WGS) entry which is preliminary data.</text>
</comment>
<dbReference type="EMBL" id="LVLJ01003591">
    <property type="protein sequence ID" value="OAE20688.1"/>
    <property type="molecule type" value="Genomic_DNA"/>
</dbReference>
<evidence type="ECO:0000313" key="2">
    <source>
        <dbReference type="Proteomes" id="UP000077202"/>
    </source>
</evidence>
<keyword evidence="2" id="KW-1185">Reference proteome</keyword>